<dbReference type="AlphaFoldDB" id="W9C7C0"/>
<comment type="caution">
    <text evidence="2">The sequence shown here is derived from an EMBL/GenBank/DDBJ whole genome shotgun (WGS) entry which is preliminary data.</text>
</comment>
<evidence type="ECO:0000313" key="2">
    <source>
        <dbReference type="EMBL" id="ESZ90455.1"/>
    </source>
</evidence>
<dbReference type="Pfam" id="PF09962">
    <property type="entry name" value="DUF2196"/>
    <property type="match status" value="1"/>
</dbReference>
<reference evidence="2 3" key="1">
    <citation type="journal article" date="2014" name="Genome Announc.">
        <title>Draft genome sequence of Sclerotinia borealis, a psychrophilic plant pathogenic fungus.</title>
        <authorList>
            <person name="Mardanov A.V."/>
            <person name="Beletsky A.V."/>
            <person name="Kadnikov V.V."/>
            <person name="Ignatov A.N."/>
            <person name="Ravin N.V."/>
        </authorList>
    </citation>
    <scope>NUCLEOTIDE SEQUENCE [LARGE SCALE GENOMIC DNA]</scope>
    <source>
        <strain evidence="3">F-4157</strain>
    </source>
</reference>
<evidence type="ECO:0000256" key="1">
    <source>
        <dbReference type="SAM" id="MobiDB-lite"/>
    </source>
</evidence>
<gene>
    <name evidence="2" type="ORF">SBOR_9149</name>
</gene>
<dbReference type="PANTHER" id="PTHR40069:SF1">
    <property type="entry name" value="YWBE PROTEIN"/>
    <property type="match status" value="1"/>
</dbReference>
<dbReference type="Proteomes" id="UP000019487">
    <property type="component" value="Unassembled WGS sequence"/>
</dbReference>
<feature type="region of interest" description="Disordered" evidence="1">
    <location>
        <begin position="113"/>
        <end position="138"/>
    </location>
</feature>
<dbReference type="PANTHER" id="PTHR40069">
    <property type="entry name" value="YWBE PROTEIN"/>
    <property type="match status" value="1"/>
</dbReference>
<sequence>MEPARTSRGTFERGQGQRRDRGCGYPNRGVNISQASVPVPRFSELLPGTHVSIVLKVDQGSGREVQGWVGNLLGRGEHPRGVKVRLRDGRVGRVRRIVKEGEVEDDVEGLEGLQGLGENGEVGGSEGRGGEMGRARGSGFLDRRYTDFRNDGYDESTAISNTTGASLEDYIVVKGNRKGKKERTQGNSAKEKEKEEIGEMDEAEEYSRENARDEILGEREEVFRSEMSTCFVCAEFEGDELAMTHHVNGHFE</sequence>
<dbReference type="OrthoDB" id="20105at2759"/>
<dbReference type="InterPro" id="IPR019240">
    <property type="entry name" value="DUF2196"/>
</dbReference>
<evidence type="ECO:0000313" key="3">
    <source>
        <dbReference type="Proteomes" id="UP000019487"/>
    </source>
</evidence>
<feature type="region of interest" description="Disordered" evidence="1">
    <location>
        <begin position="1"/>
        <end position="32"/>
    </location>
</feature>
<keyword evidence="3" id="KW-1185">Reference proteome</keyword>
<dbReference type="EMBL" id="AYSA01000626">
    <property type="protein sequence ID" value="ESZ90455.1"/>
    <property type="molecule type" value="Genomic_DNA"/>
</dbReference>
<protein>
    <submittedName>
        <fullName evidence="2">Uncharacterized protein</fullName>
    </submittedName>
</protein>
<feature type="region of interest" description="Disordered" evidence="1">
    <location>
        <begin position="177"/>
        <end position="213"/>
    </location>
</feature>
<proteinExistence type="predicted"/>
<accession>W9C7C0</accession>
<organism evidence="2 3">
    <name type="scientific">Sclerotinia borealis (strain F-4128)</name>
    <dbReference type="NCBI Taxonomy" id="1432307"/>
    <lineage>
        <taxon>Eukaryota</taxon>
        <taxon>Fungi</taxon>
        <taxon>Dikarya</taxon>
        <taxon>Ascomycota</taxon>
        <taxon>Pezizomycotina</taxon>
        <taxon>Leotiomycetes</taxon>
        <taxon>Helotiales</taxon>
        <taxon>Sclerotiniaceae</taxon>
        <taxon>Sclerotinia</taxon>
    </lineage>
</organism>
<dbReference type="HOGENOM" id="CLU_085124_0_0_1"/>
<name>W9C7C0_SCLBF</name>
<feature type="compositionally biased region" description="Gly residues" evidence="1">
    <location>
        <begin position="113"/>
        <end position="127"/>
    </location>
</feature>